<evidence type="ECO:0000256" key="2">
    <source>
        <dbReference type="SAM" id="SignalP"/>
    </source>
</evidence>
<evidence type="ECO:0000313" key="3">
    <source>
        <dbReference type="EMBL" id="KAL3284513.1"/>
    </source>
</evidence>
<dbReference type="EMBL" id="JABFTP020000165">
    <property type="protein sequence ID" value="KAL3284513.1"/>
    <property type="molecule type" value="Genomic_DNA"/>
</dbReference>
<dbReference type="Proteomes" id="UP001516400">
    <property type="component" value="Unassembled WGS sequence"/>
</dbReference>
<keyword evidence="4" id="KW-1185">Reference proteome</keyword>
<feature type="region of interest" description="Disordered" evidence="1">
    <location>
        <begin position="27"/>
        <end position="46"/>
    </location>
</feature>
<feature type="signal peptide" evidence="2">
    <location>
        <begin position="1"/>
        <end position="23"/>
    </location>
</feature>
<organism evidence="3 4">
    <name type="scientific">Cryptolaemus montrouzieri</name>
    <dbReference type="NCBI Taxonomy" id="559131"/>
    <lineage>
        <taxon>Eukaryota</taxon>
        <taxon>Metazoa</taxon>
        <taxon>Ecdysozoa</taxon>
        <taxon>Arthropoda</taxon>
        <taxon>Hexapoda</taxon>
        <taxon>Insecta</taxon>
        <taxon>Pterygota</taxon>
        <taxon>Neoptera</taxon>
        <taxon>Endopterygota</taxon>
        <taxon>Coleoptera</taxon>
        <taxon>Polyphaga</taxon>
        <taxon>Cucujiformia</taxon>
        <taxon>Coccinelloidea</taxon>
        <taxon>Coccinellidae</taxon>
        <taxon>Scymninae</taxon>
        <taxon>Scymnini</taxon>
        <taxon>Cryptolaemus</taxon>
    </lineage>
</organism>
<reference evidence="3 4" key="1">
    <citation type="journal article" date="2021" name="BMC Biol.">
        <title>Horizontally acquired antibacterial genes associated with adaptive radiation of ladybird beetles.</title>
        <authorList>
            <person name="Li H.S."/>
            <person name="Tang X.F."/>
            <person name="Huang Y.H."/>
            <person name="Xu Z.Y."/>
            <person name="Chen M.L."/>
            <person name="Du X.Y."/>
            <person name="Qiu B.Y."/>
            <person name="Chen P.T."/>
            <person name="Zhang W."/>
            <person name="Slipinski A."/>
            <person name="Escalona H.E."/>
            <person name="Waterhouse R.M."/>
            <person name="Zwick A."/>
            <person name="Pang H."/>
        </authorList>
    </citation>
    <scope>NUCLEOTIDE SEQUENCE [LARGE SCALE GENOMIC DNA]</scope>
    <source>
        <strain evidence="3">SYSU2018</strain>
    </source>
</reference>
<feature type="chain" id="PRO_5044741031" evidence="2">
    <location>
        <begin position="24"/>
        <end position="158"/>
    </location>
</feature>
<evidence type="ECO:0000313" key="4">
    <source>
        <dbReference type="Proteomes" id="UP001516400"/>
    </source>
</evidence>
<evidence type="ECO:0000256" key="1">
    <source>
        <dbReference type="SAM" id="MobiDB-lite"/>
    </source>
</evidence>
<sequence>MKLFTMNVVIFLLNVLIVVVVSGGPSWKEEGRRGSGLKIGSGGRNNVSSRANGLRLGGSTRGSRTTTAITPTEEQHVAPPTASASPNYGNHLHVGMVVPYKSFGVREYTKAITSAKYNLQRKLKLFKNHDIQVHIVMKELTPSPTGRISYLCALCSGL</sequence>
<keyword evidence="2" id="KW-0732">Signal</keyword>
<protein>
    <submittedName>
        <fullName evidence="3">Uncharacterized protein</fullName>
    </submittedName>
</protein>
<proteinExistence type="predicted"/>
<comment type="caution">
    <text evidence="3">The sequence shown here is derived from an EMBL/GenBank/DDBJ whole genome shotgun (WGS) entry which is preliminary data.</text>
</comment>
<name>A0ABD2P1B4_9CUCU</name>
<gene>
    <name evidence="3" type="ORF">HHI36_018671</name>
</gene>
<dbReference type="AlphaFoldDB" id="A0ABD2P1B4"/>
<accession>A0ABD2P1B4</accession>